<name>A0ABY2G4C5_9FLAO</name>
<protein>
    <submittedName>
        <fullName evidence="2">Uncharacterized protein DUF4136</fullName>
    </submittedName>
</protein>
<organism evidence="2 3">
    <name type="scientific">Meridianimaribacter flavus</name>
    <dbReference type="NCBI Taxonomy" id="571115"/>
    <lineage>
        <taxon>Bacteria</taxon>
        <taxon>Pseudomonadati</taxon>
        <taxon>Bacteroidota</taxon>
        <taxon>Flavobacteriia</taxon>
        <taxon>Flavobacteriales</taxon>
        <taxon>Flavobacteriaceae</taxon>
        <taxon>Meridianimaribacter</taxon>
    </lineage>
</organism>
<evidence type="ECO:0000259" key="1">
    <source>
        <dbReference type="Pfam" id="PF13590"/>
    </source>
</evidence>
<dbReference type="RefSeq" id="WP_134199474.1">
    <property type="nucleotide sequence ID" value="NZ_SOQZ01000003.1"/>
</dbReference>
<dbReference type="PROSITE" id="PS51257">
    <property type="entry name" value="PROKAR_LIPOPROTEIN"/>
    <property type="match status" value="1"/>
</dbReference>
<evidence type="ECO:0000313" key="2">
    <source>
        <dbReference type="EMBL" id="TDY11656.1"/>
    </source>
</evidence>
<evidence type="ECO:0000313" key="3">
    <source>
        <dbReference type="Proteomes" id="UP000294930"/>
    </source>
</evidence>
<dbReference type="InterPro" id="IPR025411">
    <property type="entry name" value="DUF4136"/>
</dbReference>
<proteinExistence type="predicted"/>
<keyword evidence="3" id="KW-1185">Reference proteome</keyword>
<sequence>MRYLSLIVVLFLVSCAPIRVNYDYETAIDFTTYKTYNYYANIQSGLSELDTNRLMNALDEELQSKGLTLSETPDFFIDIKSDEFQEANRSSVGVGLGGGGRNVGGGVSIGIPVGQSNLNRQIIIDFVDENGVGLFWQAVSEDSFNPNAKPDKREAKFKAIVVKILENYPPKK</sequence>
<dbReference type="Gene3D" id="3.30.160.670">
    <property type="match status" value="1"/>
</dbReference>
<comment type="caution">
    <text evidence="2">The sequence shown here is derived from an EMBL/GenBank/DDBJ whole genome shotgun (WGS) entry which is preliminary data.</text>
</comment>
<dbReference type="EMBL" id="SOQZ01000003">
    <property type="protein sequence ID" value="TDY11656.1"/>
    <property type="molecule type" value="Genomic_DNA"/>
</dbReference>
<reference evidence="2 3" key="1">
    <citation type="submission" date="2019-03" db="EMBL/GenBank/DDBJ databases">
        <title>Genomic Encyclopedia of Type Strains, Phase III (KMG-III): the genomes of soil and plant-associated and newly described type strains.</title>
        <authorList>
            <person name="Whitman W."/>
        </authorList>
    </citation>
    <scope>NUCLEOTIDE SEQUENCE [LARGE SCALE GENOMIC DNA]</scope>
    <source>
        <strain evidence="2 3">CGMCC 1.10957</strain>
    </source>
</reference>
<gene>
    <name evidence="2" type="ORF">A8975_1495</name>
</gene>
<feature type="domain" description="DUF4136" evidence="1">
    <location>
        <begin position="20"/>
        <end position="170"/>
    </location>
</feature>
<accession>A0ABY2G4C5</accession>
<dbReference type="Proteomes" id="UP000294930">
    <property type="component" value="Unassembled WGS sequence"/>
</dbReference>
<dbReference type="Pfam" id="PF13590">
    <property type="entry name" value="DUF4136"/>
    <property type="match status" value="1"/>
</dbReference>